<accession>A0A0A3YRK7</accession>
<keyword evidence="2" id="KW-1185">Reference proteome</keyword>
<protein>
    <submittedName>
        <fullName evidence="1">Uncharacterized protein</fullName>
    </submittedName>
</protein>
<dbReference type="RefSeq" id="WP_034896822.1">
    <property type="nucleotide sequence ID" value="NZ_JRUQ01000056.1"/>
</dbReference>
<organism evidence="1 2">
    <name type="scientific">Erwinia typographi</name>
    <dbReference type="NCBI Taxonomy" id="371042"/>
    <lineage>
        <taxon>Bacteria</taxon>
        <taxon>Pseudomonadati</taxon>
        <taxon>Pseudomonadota</taxon>
        <taxon>Gammaproteobacteria</taxon>
        <taxon>Enterobacterales</taxon>
        <taxon>Erwiniaceae</taxon>
        <taxon>Erwinia</taxon>
    </lineage>
</organism>
<evidence type="ECO:0000313" key="1">
    <source>
        <dbReference type="EMBL" id="KGT89280.1"/>
    </source>
</evidence>
<dbReference type="AlphaFoldDB" id="A0A0A3YRK7"/>
<name>A0A0A3YRK7_9GAMM</name>
<dbReference type="EMBL" id="JRUQ01000056">
    <property type="protein sequence ID" value="KGT89280.1"/>
    <property type="molecule type" value="Genomic_DNA"/>
</dbReference>
<sequence>MNTLAARTNSNSTYSIPHADYLRLLHAHSVGVTVLDMFDSVHCLSAQSCVPDSAALASVVALLTDQLGKVVETCDSLILATEARHDDR</sequence>
<gene>
    <name evidence="1" type="ORF">NG99_19980</name>
</gene>
<proteinExistence type="predicted"/>
<dbReference type="OrthoDB" id="6545343at2"/>
<evidence type="ECO:0000313" key="2">
    <source>
        <dbReference type="Proteomes" id="UP000030351"/>
    </source>
</evidence>
<reference evidence="1 2" key="1">
    <citation type="submission" date="2014-10" db="EMBL/GenBank/DDBJ databases">
        <title>Genome sequence of Erwinia typographi M043b.</title>
        <authorList>
            <person name="Chan K.-G."/>
            <person name="Tan W.-S."/>
        </authorList>
    </citation>
    <scope>NUCLEOTIDE SEQUENCE [LARGE SCALE GENOMIC DNA]</scope>
    <source>
        <strain evidence="1 2">M043b</strain>
    </source>
</reference>
<dbReference type="STRING" id="371042.NG99_19980"/>
<comment type="caution">
    <text evidence="1">The sequence shown here is derived from an EMBL/GenBank/DDBJ whole genome shotgun (WGS) entry which is preliminary data.</text>
</comment>
<dbReference type="Proteomes" id="UP000030351">
    <property type="component" value="Unassembled WGS sequence"/>
</dbReference>